<organism evidence="1 2">
    <name type="scientific">Flavobacterium yafengii</name>
    <dbReference type="NCBI Taxonomy" id="3041253"/>
    <lineage>
        <taxon>Bacteria</taxon>
        <taxon>Pseudomonadati</taxon>
        <taxon>Bacteroidota</taxon>
        <taxon>Flavobacteriia</taxon>
        <taxon>Flavobacteriales</taxon>
        <taxon>Flavobacteriaceae</taxon>
        <taxon>Flavobacterium</taxon>
    </lineage>
</organism>
<dbReference type="Proteomes" id="UP001228643">
    <property type="component" value="Unassembled WGS sequence"/>
</dbReference>
<proteinExistence type="predicted"/>
<gene>
    <name evidence="1" type="ORF">QLS97_07380</name>
</gene>
<accession>A0AAW6TIL4</accession>
<comment type="caution">
    <text evidence="1">The sequence shown here is derived from an EMBL/GenBank/DDBJ whole genome shotgun (WGS) entry which is preliminary data.</text>
</comment>
<evidence type="ECO:0000313" key="1">
    <source>
        <dbReference type="EMBL" id="MDI5949467.1"/>
    </source>
</evidence>
<dbReference type="EMBL" id="JASCRY010000001">
    <property type="protein sequence ID" value="MDI5949467.1"/>
    <property type="molecule type" value="Genomic_DNA"/>
</dbReference>
<sequence>MSKASRFKKDRLFQYINKFTYSGNDYLESLYYLIKNVERDEKSKITKIEVTFIIDIQRYLNLGEYNTIEKTFENDIPQDFINNANAYEELK</sequence>
<reference evidence="1 2" key="1">
    <citation type="submission" date="2023-04" db="EMBL/GenBank/DDBJ databases">
        <title>Two novel species of Flavobacterium.</title>
        <authorList>
            <person name="Liu Q."/>
            <person name="Xin Y.-H."/>
        </authorList>
    </citation>
    <scope>NUCLEOTIDE SEQUENCE [LARGE SCALE GENOMIC DNA]</scope>
    <source>
        <strain evidence="1 2">LB2P87</strain>
    </source>
</reference>
<dbReference type="RefSeq" id="WP_282715453.1">
    <property type="nucleotide sequence ID" value="NZ_JASCRY010000001.1"/>
</dbReference>
<protein>
    <submittedName>
        <fullName evidence="1">Uncharacterized protein</fullName>
    </submittedName>
</protein>
<name>A0AAW6TIL4_9FLAO</name>
<dbReference type="AlphaFoldDB" id="A0AAW6TIL4"/>
<evidence type="ECO:0000313" key="2">
    <source>
        <dbReference type="Proteomes" id="UP001228643"/>
    </source>
</evidence>
<keyword evidence="2" id="KW-1185">Reference proteome</keyword>